<dbReference type="EMBL" id="CAJHIS010000014">
    <property type="protein sequence ID" value="CAD6493699.1"/>
    <property type="molecule type" value="Genomic_DNA"/>
</dbReference>
<sequence>MNKINMIKTVTVLTMVTLAPTLKIATSDWSQFRKDKVNIGRTADSAPVAALDDMTTCDVQLALPSGGK</sequence>
<dbReference type="AlphaFoldDB" id="A0A811TE25"/>
<proteinExistence type="predicted"/>
<protein>
    <submittedName>
        <fullName evidence="1">Uncharacterized protein</fullName>
    </submittedName>
</protein>
<dbReference type="Proteomes" id="UP000634805">
    <property type="component" value="Unassembled WGS sequence"/>
</dbReference>
<comment type="caution">
    <text evidence="1">The sequence shown here is derived from an EMBL/GenBank/DDBJ whole genome shotgun (WGS) entry which is preliminary data.</text>
</comment>
<gene>
    <name evidence="1" type="ORF">EMLJLAPB_00598</name>
</gene>
<organism evidence="1 2">
    <name type="scientific">Candidatus Argoarchaeum ethanivorans</name>
    <dbReference type="NCBI Taxonomy" id="2608793"/>
    <lineage>
        <taxon>Archaea</taxon>
        <taxon>Methanobacteriati</taxon>
        <taxon>Methanobacteriota</taxon>
        <taxon>Stenosarchaea group</taxon>
        <taxon>Methanomicrobia</taxon>
        <taxon>Methanosarcinales</taxon>
        <taxon>Methanosarcinales incertae sedis</taxon>
        <taxon>GOM Arc I cluster</taxon>
        <taxon>Candidatus Argoarchaeum</taxon>
    </lineage>
</organism>
<accession>A0A811TE25</accession>
<name>A0A811TE25_9EURY</name>
<reference evidence="1" key="1">
    <citation type="submission" date="2020-10" db="EMBL/GenBank/DDBJ databases">
        <authorList>
            <person name="Hahn C.J."/>
            <person name="Laso-Perez R."/>
            <person name="Vulcano F."/>
            <person name="Vaziourakis K.-M."/>
            <person name="Stokke R."/>
            <person name="Steen I.H."/>
            <person name="Teske A."/>
            <person name="Boetius A."/>
            <person name="Liebeke M."/>
            <person name="Amann R."/>
            <person name="Knittel K."/>
        </authorList>
    </citation>
    <scope>NUCLEOTIDE SEQUENCE</scope>
    <source>
        <strain evidence="1">Gfbio:e3339647-f889-4370-9287-4fb5cb688e4c:AG392D22_GoMArc1</strain>
    </source>
</reference>
<evidence type="ECO:0000313" key="2">
    <source>
        <dbReference type="Proteomes" id="UP000634805"/>
    </source>
</evidence>
<evidence type="ECO:0000313" key="1">
    <source>
        <dbReference type="EMBL" id="CAD6493699.1"/>
    </source>
</evidence>